<evidence type="ECO:0000313" key="1">
    <source>
        <dbReference type="EnsemblPlants" id="AVESA.00010b.r2.6DG1155690.1.CDS"/>
    </source>
</evidence>
<proteinExistence type="predicted"/>
<keyword evidence="2" id="KW-1185">Reference proteome</keyword>
<name>A0ACD5ZER5_AVESA</name>
<evidence type="ECO:0000313" key="2">
    <source>
        <dbReference type="Proteomes" id="UP001732700"/>
    </source>
</evidence>
<dbReference type="Proteomes" id="UP001732700">
    <property type="component" value="Chromosome 6D"/>
</dbReference>
<dbReference type="EnsemblPlants" id="AVESA.00010b.r2.6DG1155690.1">
    <property type="protein sequence ID" value="AVESA.00010b.r2.6DG1155690.1.CDS"/>
    <property type="gene ID" value="AVESA.00010b.r2.6DG1155690"/>
</dbReference>
<sequence>MVRPPGTLTKRRAAPHAPPAGGVVNIEADEAAAPPHKRVRPVQQSPPPHRHQHQHQDMCGHVIAEPPPLGLQLRKSDSFLDLIQKILSKPKSDAAQSTMDNIISKPPMKKYVKSRSVAAGERLKASNFTAKYLKIGNWEYTPQHEGDLMAKCYYAKHKLVWEVLDAGLKSKIELQWSSITSLKATYLEDGEGTLDLVLSRPPIFYQETDPQPRKHTLWQLAPDFTGGQASLHRRHILRCSQDVLSKNFENIIRCDQRLYELSQQPVIILDSLFFDVRSSLFEIPNESDGPSAKFRHFPAPCVVPPVFENDGVNVMLKQTKSFSRPMNLDVQENYVAHEENNNNLSKMAVSRMRSSMSMEDMLNHMDNCRTSQRAAGNPQLPNVELTSKELFEMAERLWSDTYVPPSVDEKYLMARENSLCCLLDKDTAPSTDVIDEKLGSAPAERSADGTRSPIISRNTSFGDLLQNLPHIASVSQLLFDMEEDLENSSSHS</sequence>
<reference evidence="1" key="1">
    <citation type="submission" date="2021-05" db="EMBL/GenBank/DDBJ databases">
        <authorList>
            <person name="Scholz U."/>
            <person name="Mascher M."/>
            <person name="Fiebig A."/>
        </authorList>
    </citation>
    <scope>NUCLEOTIDE SEQUENCE [LARGE SCALE GENOMIC DNA]</scope>
</reference>
<protein>
    <submittedName>
        <fullName evidence="1">Uncharacterized protein</fullName>
    </submittedName>
</protein>
<reference evidence="1" key="2">
    <citation type="submission" date="2025-09" db="UniProtKB">
        <authorList>
            <consortium name="EnsemblPlants"/>
        </authorList>
    </citation>
    <scope>IDENTIFICATION</scope>
</reference>
<accession>A0ACD5ZER5</accession>
<organism evidence="1 2">
    <name type="scientific">Avena sativa</name>
    <name type="common">Oat</name>
    <dbReference type="NCBI Taxonomy" id="4498"/>
    <lineage>
        <taxon>Eukaryota</taxon>
        <taxon>Viridiplantae</taxon>
        <taxon>Streptophyta</taxon>
        <taxon>Embryophyta</taxon>
        <taxon>Tracheophyta</taxon>
        <taxon>Spermatophyta</taxon>
        <taxon>Magnoliopsida</taxon>
        <taxon>Liliopsida</taxon>
        <taxon>Poales</taxon>
        <taxon>Poaceae</taxon>
        <taxon>BOP clade</taxon>
        <taxon>Pooideae</taxon>
        <taxon>Poodae</taxon>
        <taxon>Poeae</taxon>
        <taxon>Poeae Chloroplast Group 1 (Aveneae type)</taxon>
        <taxon>Aveninae</taxon>
        <taxon>Avena</taxon>
    </lineage>
</organism>